<evidence type="ECO:0000313" key="4">
    <source>
        <dbReference type="Proteomes" id="UP000019247"/>
    </source>
</evidence>
<evidence type="ECO:0000256" key="2">
    <source>
        <dbReference type="SAM" id="SignalP"/>
    </source>
</evidence>
<organism evidence="3 4">
    <name type="scientific">Lactiplantibacillus fabifermentans T30PCM01</name>
    <dbReference type="NCBI Taxonomy" id="1400520"/>
    <lineage>
        <taxon>Bacteria</taxon>
        <taxon>Bacillati</taxon>
        <taxon>Bacillota</taxon>
        <taxon>Bacilli</taxon>
        <taxon>Lactobacillales</taxon>
        <taxon>Lactobacillaceae</taxon>
        <taxon>Lactiplantibacillus</taxon>
    </lineage>
</organism>
<accession>W6TAP0</accession>
<dbReference type="RefSeq" id="WP_051502018.1">
    <property type="nucleotide sequence ID" value="NZ_KK036457.1"/>
</dbReference>
<comment type="caution">
    <text evidence="3">The sequence shown here is derived from an EMBL/GenBank/DDBJ whole genome shotgun (WGS) entry which is preliminary data.</text>
</comment>
<dbReference type="AlphaFoldDB" id="W6TAP0"/>
<gene>
    <name evidence="3" type="ORF">LFAB_00675</name>
</gene>
<feature type="signal peptide" evidence="2">
    <location>
        <begin position="1"/>
        <end position="25"/>
    </location>
</feature>
<proteinExistence type="predicted"/>
<dbReference type="HOGENOM" id="CLU_945898_0_0_9"/>
<dbReference type="EMBL" id="AWWK01000004">
    <property type="protein sequence ID" value="ETY75701.1"/>
    <property type="molecule type" value="Genomic_DNA"/>
</dbReference>
<evidence type="ECO:0000313" key="3">
    <source>
        <dbReference type="EMBL" id="ETY75701.1"/>
    </source>
</evidence>
<evidence type="ECO:0000256" key="1">
    <source>
        <dbReference type="SAM" id="MobiDB-lite"/>
    </source>
</evidence>
<feature type="chain" id="PRO_5004883294" evidence="2">
    <location>
        <begin position="26"/>
        <end position="294"/>
    </location>
</feature>
<dbReference type="PATRIC" id="fig|1400520.3.peg.130"/>
<reference evidence="3 4" key="1">
    <citation type="journal article" date="2014" name="Genome Announc.">
        <title>Genome Sequence of Lactobacillus fabifermentans Strain T30PCM01, Isolated from Fermenting Grape Marc.</title>
        <authorList>
            <person name="Treu L."/>
            <person name="Vendramin V."/>
            <person name="Bovo B."/>
            <person name="Giacomini A."/>
            <person name="Corich V."/>
            <person name="Campanaro S."/>
        </authorList>
    </citation>
    <scope>NUCLEOTIDE SEQUENCE [LARGE SCALE GENOMIC DNA]</scope>
    <source>
        <strain evidence="3 4">T30PCM01</strain>
    </source>
</reference>
<protein>
    <submittedName>
        <fullName evidence="3">Uncharacterized protein</fullName>
    </submittedName>
</protein>
<keyword evidence="2" id="KW-0732">Signal</keyword>
<sequence length="294" mass="30879">MKKFNTVLATLALALPMAVTPLAPAATLLANAATTKKAATLTGTVSKAKTLKKTDVHVDKKTATENISFRADSNAATVSARATKLVPKTTYKAIHSVAFTSHHKTTTYYELTNTKGDFIGWAPASKLAKGADTAKKATAKKATVTKATAKKAATKKATAKKATAKKATAKKATAKKATAKKTTKRTTKKAVKKLTTKKGTKKTANKPTKFLAAGKATTIKKAYTAKKAGTVYHLSFSADQGSATAVKTGTLKTGRHYTAIRAWNAKTSAKASAHNYVYLEGNGWTATGNLKATK</sequence>
<name>W6TAP0_9LACO</name>
<dbReference type="Proteomes" id="UP000019247">
    <property type="component" value="Unassembled WGS sequence"/>
</dbReference>
<dbReference type="eggNOG" id="ENOG5030A9N">
    <property type="taxonomic scope" value="Bacteria"/>
</dbReference>
<feature type="region of interest" description="Disordered" evidence="1">
    <location>
        <begin position="162"/>
        <end position="203"/>
    </location>
</feature>